<keyword evidence="7" id="KW-0067">ATP-binding</keyword>
<keyword evidence="6" id="KW-0418">Kinase</keyword>
<keyword evidence="10" id="KW-0812">Transmembrane</keyword>
<organism evidence="13 14">
    <name type="scientific">Arachnia rubra</name>
    <dbReference type="NCBI Taxonomy" id="1547448"/>
    <lineage>
        <taxon>Bacteria</taxon>
        <taxon>Bacillati</taxon>
        <taxon>Actinomycetota</taxon>
        <taxon>Actinomycetes</taxon>
        <taxon>Propionibacteriales</taxon>
        <taxon>Propionibacteriaceae</taxon>
        <taxon>Arachnia</taxon>
    </lineage>
</organism>
<evidence type="ECO:0000259" key="12">
    <source>
        <dbReference type="Pfam" id="PF07730"/>
    </source>
</evidence>
<evidence type="ECO:0000256" key="10">
    <source>
        <dbReference type="SAM" id="Phobius"/>
    </source>
</evidence>
<dbReference type="InterPro" id="IPR050482">
    <property type="entry name" value="Sensor_HK_TwoCompSys"/>
</dbReference>
<evidence type="ECO:0000259" key="11">
    <source>
        <dbReference type="Pfam" id="PF02518"/>
    </source>
</evidence>
<evidence type="ECO:0000313" key="14">
    <source>
        <dbReference type="Proteomes" id="UP000678513"/>
    </source>
</evidence>
<dbReference type="SUPFAM" id="SSF55874">
    <property type="entry name" value="ATPase domain of HSP90 chaperone/DNA topoisomerase II/histidine kinase"/>
    <property type="match status" value="1"/>
</dbReference>
<protein>
    <recommendedName>
        <fullName evidence="2">histidine kinase</fullName>
        <ecNumber evidence="2">2.7.13.3</ecNumber>
    </recommendedName>
</protein>
<keyword evidence="8" id="KW-0902">Two-component regulatory system</keyword>
<dbReference type="Gene3D" id="3.30.565.10">
    <property type="entry name" value="Histidine kinase-like ATPase, C-terminal domain"/>
    <property type="match status" value="1"/>
</dbReference>
<name>A0ABX7Y9Q0_9ACTN</name>
<feature type="domain" description="Histidine kinase/HSP90-like ATPase" evidence="11">
    <location>
        <begin position="180"/>
        <end position="268"/>
    </location>
</feature>
<evidence type="ECO:0000256" key="3">
    <source>
        <dbReference type="ARBA" id="ARBA00022553"/>
    </source>
</evidence>
<keyword evidence="5" id="KW-0547">Nucleotide-binding</keyword>
<evidence type="ECO:0000256" key="2">
    <source>
        <dbReference type="ARBA" id="ARBA00012438"/>
    </source>
</evidence>
<feature type="domain" description="Signal transduction histidine kinase subgroup 3 dimerisation and phosphoacceptor" evidence="12">
    <location>
        <begin position="72"/>
        <end position="137"/>
    </location>
</feature>
<evidence type="ECO:0000256" key="8">
    <source>
        <dbReference type="ARBA" id="ARBA00023012"/>
    </source>
</evidence>
<dbReference type="EC" id="2.7.13.3" evidence="2"/>
<evidence type="ECO:0000256" key="9">
    <source>
        <dbReference type="SAM" id="MobiDB-lite"/>
    </source>
</evidence>
<dbReference type="Proteomes" id="UP000678513">
    <property type="component" value="Chromosome"/>
</dbReference>
<keyword evidence="4" id="KW-0808">Transferase</keyword>
<dbReference type="PANTHER" id="PTHR24421:SF10">
    <property type="entry name" value="NITRATE_NITRITE SENSOR PROTEIN NARQ"/>
    <property type="match status" value="1"/>
</dbReference>
<evidence type="ECO:0000313" key="13">
    <source>
        <dbReference type="EMBL" id="QUC09308.1"/>
    </source>
</evidence>
<accession>A0ABX7Y9Q0</accession>
<sequence>MRSLTTWVMVILTLLGFLAITVLMDVPSAMALLPLLFAAAGVLWIWRLARVMERRQARQLQAQQVAAAVAAERLTIARDLHDLVSHGLGLITVRAAVARSVDATSPDRLMAALGDIEQASRATTLELRRMLQVLRASQSPPLSPAPGAPNWQESITAAERAGLTVEAAGTSVAVNSNGVALAVHRILQEGLANVTRHAGPTKVRIDLTRNGDTLCLTMADEGPVPGWRARPGAGHGLLGLQERVAALGGELSHSSSPAGFRLVAELPDPEPTDA</sequence>
<dbReference type="Gene3D" id="1.20.5.1930">
    <property type="match status" value="1"/>
</dbReference>
<dbReference type="CDD" id="cd16917">
    <property type="entry name" value="HATPase_UhpB-NarQ-NarX-like"/>
    <property type="match status" value="1"/>
</dbReference>
<reference evidence="13 14" key="1">
    <citation type="submission" date="2021-03" db="EMBL/GenBank/DDBJ databases">
        <title>Human Oral Microbial Genomes.</title>
        <authorList>
            <person name="Johnston C.D."/>
            <person name="Chen T."/>
            <person name="Dewhirst F.E."/>
        </authorList>
    </citation>
    <scope>NUCLEOTIDE SEQUENCE [LARGE SCALE GENOMIC DNA]</scope>
    <source>
        <strain evidence="13 14">DSMZ 100122</strain>
    </source>
</reference>
<dbReference type="InterPro" id="IPR011712">
    <property type="entry name" value="Sig_transdc_His_kin_sub3_dim/P"/>
</dbReference>
<evidence type="ECO:0000256" key="5">
    <source>
        <dbReference type="ARBA" id="ARBA00022741"/>
    </source>
</evidence>
<feature type="transmembrane region" description="Helical" evidence="10">
    <location>
        <begin position="29"/>
        <end position="49"/>
    </location>
</feature>
<dbReference type="Pfam" id="PF07730">
    <property type="entry name" value="HisKA_3"/>
    <property type="match status" value="1"/>
</dbReference>
<dbReference type="PANTHER" id="PTHR24421">
    <property type="entry name" value="NITRATE/NITRITE SENSOR PROTEIN NARX-RELATED"/>
    <property type="match status" value="1"/>
</dbReference>
<dbReference type="EMBL" id="CP072384">
    <property type="protein sequence ID" value="QUC09308.1"/>
    <property type="molecule type" value="Genomic_DNA"/>
</dbReference>
<dbReference type="RefSeq" id="WP_212326689.1">
    <property type="nucleotide sequence ID" value="NZ_AP024463.1"/>
</dbReference>
<evidence type="ECO:0000256" key="1">
    <source>
        <dbReference type="ARBA" id="ARBA00000085"/>
    </source>
</evidence>
<evidence type="ECO:0000256" key="7">
    <source>
        <dbReference type="ARBA" id="ARBA00022840"/>
    </source>
</evidence>
<feature type="region of interest" description="Disordered" evidence="9">
    <location>
        <begin position="250"/>
        <end position="274"/>
    </location>
</feature>
<gene>
    <name evidence="13" type="ORF">J5A65_06230</name>
</gene>
<evidence type="ECO:0000256" key="4">
    <source>
        <dbReference type="ARBA" id="ARBA00022679"/>
    </source>
</evidence>
<proteinExistence type="predicted"/>
<dbReference type="InterPro" id="IPR036890">
    <property type="entry name" value="HATPase_C_sf"/>
</dbReference>
<keyword evidence="3" id="KW-0597">Phosphoprotein</keyword>
<keyword evidence="14" id="KW-1185">Reference proteome</keyword>
<dbReference type="Pfam" id="PF02518">
    <property type="entry name" value="HATPase_c"/>
    <property type="match status" value="1"/>
</dbReference>
<comment type="catalytic activity">
    <reaction evidence="1">
        <text>ATP + protein L-histidine = ADP + protein N-phospho-L-histidine.</text>
        <dbReference type="EC" id="2.7.13.3"/>
    </reaction>
</comment>
<evidence type="ECO:0000256" key="6">
    <source>
        <dbReference type="ARBA" id="ARBA00022777"/>
    </source>
</evidence>
<dbReference type="InterPro" id="IPR003594">
    <property type="entry name" value="HATPase_dom"/>
</dbReference>
<keyword evidence="10" id="KW-0472">Membrane</keyword>
<keyword evidence="10" id="KW-1133">Transmembrane helix</keyword>